<reference evidence="1" key="1">
    <citation type="submission" date="2023-10" db="EMBL/GenBank/DDBJ databases">
        <title>Development of a sustainable strategy for remediation of hydrocarbon-contaminated territories based on the waste exchange concept.</title>
        <authorList>
            <person name="Krivoruchko A."/>
        </authorList>
    </citation>
    <scope>NUCLEOTIDE SEQUENCE</scope>
    <source>
        <strain evidence="1">IEGM 1279</strain>
    </source>
</reference>
<dbReference type="RefSeq" id="WP_317510407.1">
    <property type="nucleotide sequence ID" value="NZ_JAWLKH010000039.1"/>
</dbReference>
<sequence>MIILGGWDWRAQSLESAAQSTSRMVLAMPNEPTGEWVTPRNDGGTYVYDSLDDASDVSELMERIERTTFDAAGGRRPKPGFDIKVYRLTDAKDYAVECRIRSGLEGPRGVRNHTLVRLHFDSDDQMLVARAVKDHMAALIRAWHPDYLSAHTYEFRDAQGWDSSTRQIPVGWDTYLGDSASLDLARLDDSDITRSEGDGGLYLTLPGTPDAPSVESARLVRRALGYE</sequence>
<comment type="caution">
    <text evidence="1">The sequence shown here is derived from an EMBL/GenBank/DDBJ whole genome shotgun (WGS) entry which is preliminary data.</text>
</comment>
<protein>
    <submittedName>
        <fullName evidence="1">Uncharacterized protein</fullName>
    </submittedName>
</protein>
<name>A0AAE4U1Y3_9ACTN</name>
<dbReference type="AlphaFoldDB" id="A0AAE4U1Y3"/>
<proteinExistence type="predicted"/>
<dbReference type="EMBL" id="JAWLKH010000039">
    <property type="protein sequence ID" value="MDV6314599.1"/>
    <property type="molecule type" value="Genomic_DNA"/>
</dbReference>
<accession>A0AAE4U1Y3</accession>
<evidence type="ECO:0000313" key="2">
    <source>
        <dbReference type="Proteomes" id="UP001185922"/>
    </source>
</evidence>
<organism evidence="1 2">
    <name type="scientific">Gordonia amicalis</name>
    <dbReference type="NCBI Taxonomy" id="89053"/>
    <lineage>
        <taxon>Bacteria</taxon>
        <taxon>Bacillati</taxon>
        <taxon>Actinomycetota</taxon>
        <taxon>Actinomycetes</taxon>
        <taxon>Mycobacteriales</taxon>
        <taxon>Gordoniaceae</taxon>
        <taxon>Gordonia</taxon>
    </lineage>
</organism>
<evidence type="ECO:0000313" key="1">
    <source>
        <dbReference type="EMBL" id="MDV6314599.1"/>
    </source>
</evidence>
<dbReference type="Proteomes" id="UP001185922">
    <property type="component" value="Unassembled WGS sequence"/>
</dbReference>
<gene>
    <name evidence="1" type="ORF">R3Q15_22465</name>
</gene>